<dbReference type="InterPro" id="IPR029058">
    <property type="entry name" value="AB_hydrolase_fold"/>
</dbReference>
<organism evidence="3 4">
    <name type="scientific">Lysobacter hankyongensis</name>
    <dbReference type="NCBI Taxonomy" id="1176535"/>
    <lineage>
        <taxon>Bacteria</taxon>
        <taxon>Pseudomonadati</taxon>
        <taxon>Pseudomonadota</taxon>
        <taxon>Gammaproteobacteria</taxon>
        <taxon>Lysobacterales</taxon>
        <taxon>Lysobacteraceae</taxon>
        <taxon>Lysobacter</taxon>
    </lineage>
</organism>
<accession>A0ABP9AGC8</accession>
<dbReference type="Proteomes" id="UP001499959">
    <property type="component" value="Unassembled WGS sequence"/>
</dbReference>
<proteinExistence type="predicted"/>
<protein>
    <submittedName>
        <fullName evidence="3">Alpha/beta fold hydrolase</fullName>
    </submittedName>
</protein>
<feature type="compositionally biased region" description="Basic and acidic residues" evidence="1">
    <location>
        <begin position="1"/>
        <end position="17"/>
    </location>
</feature>
<feature type="region of interest" description="Disordered" evidence="1">
    <location>
        <begin position="1"/>
        <end position="23"/>
    </location>
</feature>
<name>A0ABP9AGC8_9GAMM</name>
<evidence type="ECO:0000313" key="4">
    <source>
        <dbReference type="Proteomes" id="UP001499959"/>
    </source>
</evidence>
<dbReference type="GO" id="GO:0016787">
    <property type="term" value="F:hydrolase activity"/>
    <property type="evidence" value="ECO:0007669"/>
    <property type="project" value="UniProtKB-KW"/>
</dbReference>
<dbReference type="SUPFAM" id="SSF53474">
    <property type="entry name" value="alpha/beta-Hydrolases"/>
    <property type="match status" value="1"/>
</dbReference>
<gene>
    <name evidence="3" type="ORF">GCM10023307_01480</name>
</gene>
<sequence length="299" mass="32091">MTAAEDRDRGRDDRESPAEDDGLPVVVADGHGFRLLLRAPAAPVASLLWLPALGVAARHYLPFAEALTARGVAVFVHEWRGHGSSTLRAGRDSDWGYRALLQTDLPASVAAIRACVPRLPAIVGGHSLGAQLAACLLALRPDTAQRLWIVASGAPYWRAFPGPRAWLLPLAYRFLPWAADVRGALPGRTLGFGGNEARGVMRDWARTGLSGRYAGAGMDRDLEAALADVRVDMDALLFADDWLAPRSSLDWLLAKMRPTAVRCGILDADRLGTRADHFAWMKRPDAVAAALAAGLQPAA</sequence>
<reference evidence="4" key="1">
    <citation type="journal article" date="2019" name="Int. J. Syst. Evol. Microbiol.">
        <title>The Global Catalogue of Microorganisms (GCM) 10K type strain sequencing project: providing services to taxonomists for standard genome sequencing and annotation.</title>
        <authorList>
            <consortium name="The Broad Institute Genomics Platform"/>
            <consortium name="The Broad Institute Genome Sequencing Center for Infectious Disease"/>
            <person name="Wu L."/>
            <person name="Ma J."/>
        </authorList>
    </citation>
    <scope>NUCLEOTIDE SEQUENCE [LARGE SCALE GENOMIC DNA]</scope>
    <source>
        <strain evidence="4">JCM 18204</strain>
    </source>
</reference>
<evidence type="ECO:0000259" key="2">
    <source>
        <dbReference type="Pfam" id="PF12146"/>
    </source>
</evidence>
<dbReference type="EMBL" id="BAABJE010000001">
    <property type="protein sequence ID" value="GAA4781070.1"/>
    <property type="molecule type" value="Genomic_DNA"/>
</dbReference>
<keyword evidence="4" id="KW-1185">Reference proteome</keyword>
<keyword evidence="3" id="KW-0378">Hydrolase</keyword>
<feature type="domain" description="Serine aminopeptidase S33" evidence="2">
    <location>
        <begin position="46"/>
        <end position="178"/>
    </location>
</feature>
<dbReference type="InterPro" id="IPR017208">
    <property type="entry name" value="UCP037442_abhydr"/>
</dbReference>
<dbReference type="InterPro" id="IPR022742">
    <property type="entry name" value="Hydrolase_4"/>
</dbReference>
<comment type="caution">
    <text evidence="3">The sequence shown here is derived from an EMBL/GenBank/DDBJ whole genome shotgun (WGS) entry which is preliminary data.</text>
</comment>
<dbReference type="Pfam" id="PF12146">
    <property type="entry name" value="Hydrolase_4"/>
    <property type="match status" value="1"/>
</dbReference>
<dbReference type="Gene3D" id="3.40.50.1820">
    <property type="entry name" value="alpha/beta hydrolase"/>
    <property type="match status" value="1"/>
</dbReference>
<dbReference type="PIRSF" id="PIRSF037442">
    <property type="entry name" value="UCP037442_abhydr"/>
    <property type="match status" value="1"/>
</dbReference>
<evidence type="ECO:0000313" key="3">
    <source>
        <dbReference type="EMBL" id="GAA4781070.1"/>
    </source>
</evidence>
<evidence type="ECO:0000256" key="1">
    <source>
        <dbReference type="SAM" id="MobiDB-lite"/>
    </source>
</evidence>